<keyword evidence="6" id="KW-1185">Reference proteome</keyword>
<reference evidence="5 6" key="1">
    <citation type="journal article" date="2020" name="Cell">
        <title>Large-Scale Comparative Analyses of Tick Genomes Elucidate Their Genetic Diversity and Vector Capacities.</title>
        <authorList>
            <consortium name="Tick Genome and Microbiome Consortium (TIGMIC)"/>
            <person name="Jia N."/>
            <person name="Wang J."/>
            <person name="Shi W."/>
            <person name="Du L."/>
            <person name="Sun Y."/>
            <person name="Zhan W."/>
            <person name="Jiang J.F."/>
            <person name="Wang Q."/>
            <person name="Zhang B."/>
            <person name="Ji P."/>
            <person name="Bell-Sakyi L."/>
            <person name="Cui X.M."/>
            <person name="Yuan T.T."/>
            <person name="Jiang B.G."/>
            <person name="Yang W.F."/>
            <person name="Lam T.T."/>
            <person name="Chang Q.C."/>
            <person name="Ding S.J."/>
            <person name="Wang X.J."/>
            <person name="Zhu J.G."/>
            <person name="Ruan X.D."/>
            <person name="Zhao L."/>
            <person name="Wei J.T."/>
            <person name="Ye R.Z."/>
            <person name="Que T.C."/>
            <person name="Du C.H."/>
            <person name="Zhou Y.H."/>
            <person name="Cheng J.X."/>
            <person name="Dai P.F."/>
            <person name="Guo W.B."/>
            <person name="Han X.H."/>
            <person name="Huang E.J."/>
            <person name="Li L.F."/>
            <person name="Wei W."/>
            <person name="Gao Y.C."/>
            <person name="Liu J.Z."/>
            <person name="Shao H.Z."/>
            <person name="Wang X."/>
            <person name="Wang C.C."/>
            <person name="Yang T.C."/>
            <person name="Huo Q.B."/>
            <person name="Li W."/>
            <person name="Chen H.Y."/>
            <person name="Chen S.E."/>
            <person name="Zhou L.G."/>
            <person name="Ni X.B."/>
            <person name="Tian J.H."/>
            <person name="Sheng Y."/>
            <person name="Liu T."/>
            <person name="Pan Y.S."/>
            <person name="Xia L.Y."/>
            <person name="Li J."/>
            <person name="Zhao F."/>
            <person name="Cao W.C."/>
        </authorList>
    </citation>
    <scope>NUCLEOTIDE SEQUENCE [LARGE SCALE GENOMIC DNA]</scope>
    <source>
        <strain evidence="5">HaeL-2018</strain>
    </source>
</reference>
<dbReference type="PANTHER" id="PTHR44942:SF4">
    <property type="entry name" value="METHYLTRANSFERASE TYPE 11 DOMAIN-CONTAINING PROTEIN"/>
    <property type="match status" value="1"/>
</dbReference>
<dbReference type="EMBL" id="JABSTR010000008">
    <property type="protein sequence ID" value="KAH9376741.1"/>
    <property type="molecule type" value="Genomic_DNA"/>
</dbReference>
<dbReference type="InterPro" id="IPR013216">
    <property type="entry name" value="Methyltransf_11"/>
</dbReference>
<dbReference type="GO" id="GO:0008757">
    <property type="term" value="F:S-adenosylmethionine-dependent methyltransferase activity"/>
    <property type="evidence" value="ECO:0007669"/>
    <property type="project" value="InterPro"/>
</dbReference>
<keyword evidence="3" id="KW-0808">Transferase</keyword>
<dbReference type="Pfam" id="PF08241">
    <property type="entry name" value="Methyltransf_11"/>
    <property type="match status" value="1"/>
</dbReference>
<sequence length="118" mass="12858">MCVDVGCGPGQSTERFSPYFKAVLGTDISETQIDIALATCTASNVTFQVSEAESLPVEDGSVALVSTVNALHWFHWDAFFAEVRRVLADGGVFCPALYWLRAVAEPGLEDCLEEVWEP</sequence>
<name>A0A9J6GMB4_HAELO</name>
<comment type="similarity">
    <text evidence="1">Belongs to the methyltransferase superfamily.</text>
</comment>
<organism evidence="5 6">
    <name type="scientific">Haemaphysalis longicornis</name>
    <name type="common">Bush tick</name>
    <dbReference type="NCBI Taxonomy" id="44386"/>
    <lineage>
        <taxon>Eukaryota</taxon>
        <taxon>Metazoa</taxon>
        <taxon>Ecdysozoa</taxon>
        <taxon>Arthropoda</taxon>
        <taxon>Chelicerata</taxon>
        <taxon>Arachnida</taxon>
        <taxon>Acari</taxon>
        <taxon>Parasitiformes</taxon>
        <taxon>Ixodida</taxon>
        <taxon>Ixodoidea</taxon>
        <taxon>Ixodidae</taxon>
        <taxon>Haemaphysalinae</taxon>
        <taxon>Haemaphysalis</taxon>
    </lineage>
</organism>
<dbReference type="VEuPathDB" id="VectorBase:HLOH_062133"/>
<accession>A0A9J6GMB4</accession>
<dbReference type="OrthoDB" id="8123669at2759"/>
<gene>
    <name evidence="5" type="ORF">HPB48_010963</name>
</gene>
<evidence type="ECO:0000313" key="6">
    <source>
        <dbReference type="Proteomes" id="UP000821853"/>
    </source>
</evidence>
<keyword evidence="2" id="KW-0489">Methyltransferase</keyword>
<protein>
    <recommendedName>
        <fullName evidence="4">Methyltransferase type 11 domain-containing protein</fullName>
    </recommendedName>
</protein>
<feature type="domain" description="Methyltransferase type 11" evidence="4">
    <location>
        <begin position="3"/>
        <end position="93"/>
    </location>
</feature>
<proteinExistence type="inferred from homology"/>
<evidence type="ECO:0000259" key="4">
    <source>
        <dbReference type="Pfam" id="PF08241"/>
    </source>
</evidence>
<dbReference type="GO" id="GO:0032259">
    <property type="term" value="P:methylation"/>
    <property type="evidence" value="ECO:0007669"/>
    <property type="project" value="UniProtKB-KW"/>
</dbReference>
<dbReference type="PANTHER" id="PTHR44942">
    <property type="entry name" value="METHYLTRANSF_11 DOMAIN-CONTAINING PROTEIN"/>
    <property type="match status" value="1"/>
</dbReference>
<dbReference type="Gene3D" id="3.40.50.150">
    <property type="entry name" value="Vaccinia Virus protein VP39"/>
    <property type="match status" value="1"/>
</dbReference>
<dbReference type="InterPro" id="IPR051052">
    <property type="entry name" value="Diverse_substrate_MTase"/>
</dbReference>
<dbReference type="AlphaFoldDB" id="A0A9J6GMB4"/>
<dbReference type="Proteomes" id="UP000821853">
    <property type="component" value="Unassembled WGS sequence"/>
</dbReference>
<comment type="caution">
    <text evidence="5">The sequence shown here is derived from an EMBL/GenBank/DDBJ whole genome shotgun (WGS) entry which is preliminary data.</text>
</comment>
<evidence type="ECO:0000256" key="2">
    <source>
        <dbReference type="ARBA" id="ARBA00022603"/>
    </source>
</evidence>
<evidence type="ECO:0000256" key="3">
    <source>
        <dbReference type="ARBA" id="ARBA00022679"/>
    </source>
</evidence>
<evidence type="ECO:0000313" key="5">
    <source>
        <dbReference type="EMBL" id="KAH9376741.1"/>
    </source>
</evidence>
<dbReference type="CDD" id="cd02440">
    <property type="entry name" value="AdoMet_MTases"/>
    <property type="match status" value="1"/>
</dbReference>
<dbReference type="InterPro" id="IPR029063">
    <property type="entry name" value="SAM-dependent_MTases_sf"/>
</dbReference>
<dbReference type="SUPFAM" id="SSF53335">
    <property type="entry name" value="S-adenosyl-L-methionine-dependent methyltransferases"/>
    <property type="match status" value="1"/>
</dbReference>
<evidence type="ECO:0000256" key="1">
    <source>
        <dbReference type="ARBA" id="ARBA00008361"/>
    </source>
</evidence>